<dbReference type="AlphaFoldDB" id="A0A9N9KIK0"/>
<proteinExistence type="predicted"/>
<dbReference type="Proteomes" id="UP000789759">
    <property type="component" value="Unassembled WGS sequence"/>
</dbReference>
<feature type="non-terminal residue" evidence="1">
    <location>
        <position position="40"/>
    </location>
</feature>
<gene>
    <name evidence="1" type="ORF">CPELLU_LOCUS20944</name>
</gene>
<comment type="caution">
    <text evidence="1">The sequence shown here is derived from an EMBL/GenBank/DDBJ whole genome shotgun (WGS) entry which is preliminary data.</text>
</comment>
<organism evidence="1 2">
    <name type="scientific">Cetraspora pellucida</name>
    <dbReference type="NCBI Taxonomy" id="1433469"/>
    <lineage>
        <taxon>Eukaryota</taxon>
        <taxon>Fungi</taxon>
        <taxon>Fungi incertae sedis</taxon>
        <taxon>Mucoromycota</taxon>
        <taxon>Glomeromycotina</taxon>
        <taxon>Glomeromycetes</taxon>
        <taxon>Diversisporales</taxon>
        <taxon>Gigasporaceae</taxon>
        <taxon>Cetraspora</taxon>
    </lineage>
</organism>
<evidence type="ECO:0000313" key="2">
    <source>
        <dbReference type="Proteomes" id="UP000789759"/>
    </source>
</evidence>
<name>A0A9N9KIK0_9GLOM</name>
<dbReference type="EMBL" id="CAJVQA010070227">
    <property type="protein sequence ID" value="CAG8833188.1"/>
    <property type="molecule type" value="Genomic_DNA"/>
</dbReference>
<accession>A0A9N9KIK0</accession>
<sequence length="40" mass="4404">IISQLPIAKTSTIHSLPFPLNYSTTQQETSSSSKQISQIQ</sequence>
<protein>
    <submittedName>
        <fullName evidence="1">4947_t:CDS:1</fullName>
    </submittedName>
</protein>
<feature type="non-terminal residue" evidence="1">
    <location>
        <position position="1"/>
    </location>
</feature>
<evidence type="ECO:0000313" key="1">
    <source>
        <dbReference type="EMBL" id="CAG8833188.1"/>
    </source>
</evidence>
<reference evidence="1" key="1">
    <citation type="submission" date="2021-06" db="EMBL/GenBank/DDBJ databases">
        <authorList>
            <person name="Kallberg Y."/>
            <person name="Tangrot J."/>
            <person name="Rosling A."/>
        </authorList>
    </citation>
    <scope>NUCLEOTIDE SEQUENCE</scope>
    <source>
        <strain evidence="1">FL966</strain>
    </source>
</reference>
<keyword evidence="2" id="KW-1185">Reference proteome</keyword>